<keyword evidence="4" id="KW-1185">Reference proteome</keyword>
<feature type="domain" description="Glycosyl transferase family 1" evidence="2">
    <location>
        <begin position="201"/>
        <end position="347"/>
    </location>
</feature>
<dbReference type="InterPro" id="IPR001296">
    <property type="entry name" value="Glyco_trans_1"/>
</dbReference>
<evidence type="ECO:0000256" key="1">
    <source>
        <dbReference type="ARBA" id="ARBA00022679"/>
    </source>
</evidence>
<dbReference type="PANTHER" id="PTHR46401:SF2">
    <property type="entry name" value="GLYCOSYLTRANSFERASE WBBK-RELATED"/>
    <property type="match status" value="1"/>
</dbReference>
<evidence type="ECO:0000259" key="2">
    <source>
        <dbReference type="Pfam" id="PF00534"/>
    </source>
</evidence>
<dbReference type="Proteomes" id="UP001155240">
    <property type="component" value="Unassembled WGS sequence"/>
</dbReference>
<keyword evidence="1" id="KW-0808">Transferase</keyword>
<dbReference type="AlphaFoldDB" id="A0A9X2ISR0"/>
<dbReference type="EMBL" id="JAMRYM010000011">
    <property type="protein sequence ID" value="MCM6761773.1"/>
    <property type="molecule type" value="Genomic_DNA"/>
</dbReference>
<evidence type="ECO:0000313" key="3">
    <source>
        <dbReference type="EMBL" id="MCM6761773.1"/>
    </source>
</evidence>
<dbReference type="RefSeq" id="WP_251944196.1">
    <property type="nucleotide sequence ID" value="NZ_JAMRYM010000011.1"/>
</dbReference>
<dbReference type="Pfam" id="PF00534">
    <property type="entry name" value="Glycos_transf_1"/>
    <property type="match status" value="1"/>
</dbReference>
<dbReference type="GO" id="GO:0016757">
    <property type="term" value="F:glycosyltransferase activity"/>
    <property type="evidence" value="ECO:0007669"/>
    <property type="project" value="InterPro"/>
</dbReference>
<gene>
    <name evidence="3" type="ORF">NB037_05005</name>
</gene>
<accession>A0A9X2ISR0</accession>
<dbReference type="PANTHER" id="PTHR46401">
    <property type="entry name" value="GLYCOSYLTRANSFERASE WBBK-RELATED"/>
    <property type="match status" value="1"/>
</dbReference>
<comment type="caution">
    <text evidence="3">The sequence shown here is derived from an EMBL/GenBank/DDBJ whole genome shotgun (WGS) entry which is preliminary data.</text>
</comment>
<reference evidence="3" key="1">
    <citation type="submission" date="2022-06" db="EMBL/GenBank/DDBJ databases">
        <title>Whole genome shotgun sequencing (WGS) of Rathayibacter sp. ZW T2_19, isolated from stored onions (Allium cepa).</title>
        <authorList>
            <person name="Stoll D.A."/>
            <person name="Huch M."/>
        </authorList>
    </citation>
    <scope>NUCLEOTIDE SEQUENCE</scope>
    <source>
        <strain evidence="3">ZW T2_19</strain>
    </source>
</reference>
<sequence>MSRRVRLRIDATPLAAGAMTGVGHVLLETVRALGDPRFADRIDLALFVPRSERAAVERVAPAGTRVIGVPLPRRVLGFLTRTPIPLDLLVGRGVYFFPNFRNWALTARSAGITFVHDACFAVAPELVPEPRRSLLAARMPGWLARSRLVATGTPSAAAEIAGSLGVPEGRLRVLPTTVDTRVFRPRPDAEVRAVKRRLGLSRYLLFVGSIEPRKNVAELVRAYAAADRPPGHTLLLVGGTSWEADDVHRAVRDAVAAGADVRFPDSFVEDEEMPALMTGADALALVSHHEGFGLPALEAVATGTPVVVSDIPGIRDALRGNEHAAVFVEPGDRKGLVRALEQAVTEPRRVRAGTIRPWIDAADALVGAAEDLSAGRPATRRR</sequence>
<dbReference type="GO" id="GO:0009103">
    <property type="term" value="P:lipopolysaccharide biosynthetic process"/>
    <property type="evidence" value="ECO:0007669"/>
    <property type="project" value="TreeGrafter"/>
</dbReference>
<dbReference type="SUPFAM" id="SSF53756">
    <property type="entry name" value="UDP-Glycosyltransferase/glycogen phosphorylase"/>
    <property type="match status" value="1"/>
</dbReference>
<name>A0A9X2ISR0_9MICO</name>
<dbReference type="Gene3D" id="3.40.50.2000">
    <property type="entry name" value="Glycogen Phosphorylase B"/>
    <property type="match status" value="2"/>
</dbReference>
<dbReference type="CDD" id="cd03809">
    <property type="entry name" value="GT4_MtfB-like"/>
    <property type="match status" value="1"/>
</dbReference>
<evidence type="ECO:0000313" key="4">
    <source>
        <dbReference type="Proteomes" id="UP001155240"/>
    </source>
</evidence>
<proteinExistence type="predicted"/>
<organism evidence="3 4">
    <name type="scientific">Rathayibacter rubneri</name>
    <dbReference type="NCBI Taxonomy" id="2950106"/>
    <lineage>
        <taxon>Bacteria</taxon>
        <taxon>Bacillati</taxon>
        <taxon>Actinomycetota</taxon>
        <taxon>Actinomycetes</taxon>
        <taxon>Micrococcales</taxon>
        <taxon>Microbacteriaceae</taxon>
        <taxon>Rathayibacter</taxon>
    </lineage>
</organism>
<protein>
    <submittedName>
        <fullName evidence="3">Glycosyltransferase family 4 protein</fullName>
    </submittedName>
</protein>